<dbReference type="FunFam" id="3.50.50.100:FF:000017">
    <property type="entry name" value="Sulfide-quinone reductase"/>
    <property type="match status" value="1"/>
</dbReference>
<dbReference type="PANTHER" id="PTHR43755:SF1">
    <property type="entry name" value="FAD-DEPENDENT PYRIDINE NUCLEOTIDE-DISULPHIDE OXIDOREDUCTASE"/>
    <property type="match status" value="1"/>
</dbReference>
<organism evidence="16">
    <name type="scientific">Catillopecten margaritatus gill symbiont</name>
    <dbReference type="NCBI Taxonomy" id="3083288"/>
    <lineage>
        <taxon>Bacteria</taxon>
        <taxon>Pseudomonadati</taxon>
        <taxon>Pseudomonadota</taxon>
        <taxon>Gammaproteobacteria</taxon>
        <taxon>sulfur-oxidizing symbionts</taxon>
    </lineage>
</organism>
<keyword evidence="7 16" id="KW-0560">Oxidoreductase</keyword>
<dbReference type="GO" id="GO:0048038">
    <property type="term" value="F:quinone binding"/>
    <property type="evidence" value="ECO:0007669"/>
    <property type="project" value="UniProtKB-KW"/>
</dbReference>
<evidence type="ECO:0000256" key="14">
    <source>
        <dbReference type="ARBA" id="ARBA00081101"/>
    </source>
</evidence>
<dbReference type="EC" id="1.8.5.4" evidence="12"/>
<comment type="catalytic activity">
    <reaction evidence="9">
        <text>n a quinone + n hydrogen sulfide + n H(+) = polysulfur(n-2) + n a quinol</text>
        <dbReference type="Rhea" id="RHEA:30239"/>
        <dbReference type="Rhea" id="RHEA-COMP:19475"/>
        <dbReference type="ChEBI" id="CHEBI:15378"/>
        <dbReference type="ChEBI" id="CHEBI:17909"/>
        <dbReference type="ChEBI" id="CHEBI:24646"/>
        <dbReference type="ChEBI" id="CHEBI:29919"/>
        <dbReference type="ChEBI" id="CHEBI:132124"/>
        <dbReference type="EC" id="1.8.5.4"/>
    </reaction>
</comment>
<evidence type="ECO:0000256" key="7">
    <source>
        <dbReference type="ARBA" id="ARBA00023002"/>
    </source>
</evidence>
<protein>
    <recommendedName>
        <fullName evidence="13">Sulfide-quinone reductase</fullName>
        <ecNumber evidence="12">1.8.5.4</ecNumber>
    </recommendedName>
    <alternativeName>
        <fullName evidence="14">Sulfide:quinone oxidoreductase</fullName>
    </alternativeName>
</protein>
<dbReference type="AlphaFoldDB" id="A0AAU6PGR4"/>
<proteinExistence type="inferred from homology"/>
<sequence length="450" mass="49684">MYLTIKTIRLIILPFKIEEYQNMAHIVIIGASTGGLPFAYDIKKTLGKNHEVTVISNNPDFNFIPSNPWVAVGWRSERDISFPLEPRLKRKNINFILGEATEIKPNENQVLVGEQVVDYDYLVLATGPKLAFDEVEGLGPDGHSVSICTTAHSEIARQEWEDFCANGGGPIVVGAVQGASCFGPAYEFAMIMETDLRKRGIRDKCPITFVTAEPYIGHLGLGGVGDSKGLLESEMRHRHIKWHTNSKVASIQAEKVIVQKCDDKGEVIDTIEIATAHTMMLPAFKGVDTVANLKDIDSGFVNPRGFVMVNDKQQSPVKDNIFSVGVNIAIPPVEATPVMCGTPKTGYMIESMVTAVVHNIEDMINGKEPSNIPTWNAVCIADMGDTGAAFVAMPQIPPRNVTWAKKGKMMHLAKIAFEKFFIRNMKSGNSEPGYQKYIFKMLGIERLKKK</sequence>
<keyword evidence="4" id="KW-0874">Quinone</keyword>
<comment type="cofactor">
    <cofactor evidence="1">
        <name>FAD</name>
        <dbReference type="ChEBI" id="CHEBI:57692"/>
    </cofactor>
</comment>
<evidence type="ECO:0000256" key="5">
    <source>
        <dbReference type="ARBA" id="ARBA00022741"/>
    </source>
</evidence>
<evidence type="ECO:0000256" key="8">
    <source>
        <dbReference type="ARBA" id="ARBA00023136"/>
    </source>
</evidence>
<dbReference type="Gene3D" id="3.50.50.100">
    <property type="match status" value="1"/>
</dbReference>
<dbReference type="GO" id="GO:0000166">
    <property type="term" value="F:nucleotide binding"/>
    <property type="evidence" value="ECO:0007669"/>
    <property type="project" value="UniProtKB-KW"/>
</dbReference>
<dbReference type="InterPro" id="IPR023753">
    <property type="entry name" value="FAD/NAD-binding_dom"/>
</dbReference>
<dbReference type="PANTHER" id="PTHR43755">
    <property type="match status" value="1"/>
</dbReference>
<evidence type="ECO:0000313" key="16">
    <source>
        <dbReference type="EMBL" id="WXU00172.1"/>
    </source>
</evidence>
<evidence type="ECO:0000256" key="9">
    <source>
        <dbReference type="ARBA" id="ARBA00050821"/>
    </source>
</evidence>
<evidence type="ECO:0000256" key="12">
    <source>
        <dbReference type="ARBA" id="ARBA00066453"/>
    </source>
</evidence>
<evidence type="ECO:0000256" key="3">
    <source>
        <dbReference type="ARBA" id="ARBA00022630"/>
    </source>
</evidence>
<evidence type="ECO:0000256" key="4">
    <source>
        <dbReference type="ARBA" id="ARBA00022719"/>
    </source>
</evidence>
<dbReference type="InterPro" id="IPR052541">
    <property type="entry name" value="SQRD"/>
</dbReference>
<dbReference type="InterPro" id="IPR036188">
    <property type="entry name" value="FAD/NAD-bd_sf"/>
</dbReference>
<dbReference type="GO" id="GO:0016020">
    <property type="term" value="C:membrane"/>
    <property type="evidence" value="ECO:0007669"/>
    <property type="project" value="UniProtKB-SubCell"/>
</dbReference>
<comment type="function">
    <text evidence="10">Catalyzes the oxidation of hydrogen sulfide, with the help of a quinone. Consecutive reaction cycles lead to the accumulation of a polysulfide product on the active site Cys residues; these products are released when they exceed a critical length, typically as cyclooctasulfur.</text>
</comment>
<evidence type="ECO:0000256" key="6">
    <source>
        <dbReference type="ARBA" id="ARBA00022827"/>
    </source>
</evidence>
<dbReference type="SUPFAM" id="SSF51905">
    <property type="entry name" value="FAD/NAD(P)-binding domain"/>
    <property type="match status" value="2"/>
</dbReference>
<evidence type="ECO:0000256" key="11">
    <source>
        <dbReference type="ARBA" id="ARBA00060891"/>
    </source>
</evidence>
<evidence type="ECO:0000256" key="1">
    <source>
        <dbReference type="ARBA" id="ARBA00001974"/>
    </source>
</evidence>
<evidence type="ECO:0000256" key="2">
    <source>
        <dbReference type="ARBA" id="ARBA00004170"/>
    </source>
</evidence>
<dbReference type="GO" id="GO:0070224">
    <property type="term" value="F:sulfide:quinone oxidoreductase activity"/>
    <property type="evidence" value="ECO:0007669"/>
    <property type="project" value="UniProtKB-EC"/>
</dbReference>
<keyword evidence="5" id="KW-0547">Nucleotide-binding</keyword>
<evidence type="ECO:0000259" key="15">
    <source>
        <dbReference type="Pfam" id="PF07992"/>
    </source>
</evidence>
<reference evidence="16" key="1">
    <citation type="submission" date="2023-10" db="EMBL/GenBank/DDBJ databases">
        <title>The first scallop-associated chemosynthetic bacterial symbiont.</title>
        <authorList>
            <person name="Lin Y.-T."/>
            <person name="Sun J."/>
            <person name="Ip J.C.-H."/>
            <person name="He X."/>
            <person name="Gao Z.-M."/>
            <person name="Perez M."/>
            <person name="Xu T."/>
            <person name="Qian P.-Y."/>
            <person name="Qiu J.-W."/>
        </authorList>
    </citation>
    <scope>NUCLEOTIDE SEQUENCE</scope>
    <source>
        <strain evidence="16">Gill1</strain>
    </source>
</reference>
<dbReference type="EMBL" id="CP138327">
    <property type="protein sequence ID" value="WXU00172.1"/>
    <property type="molecule type" value="Genomic_DNA"/>
</dbReference>
<comment type="similarity">
    <text evidence="11">Belongs to the SQRD family.</text>
</comment>
<keyword evidence="8" id="KW-0472">Membrane</keyword>
<accession>A0AAU6PGR4</accession>
<name>A0AAU6PGR4_9GAMM</name>
<keyword evidence="6" id="KW-0274">FAD</keyword>
<feature type="domain" description="FAD/NAD(P)-binding" evidence="15">
    <location>
        <begin position="25"/>
        <end position="325"/>
    </location>
</feature>
<keyword evidence="3" id="KW-0285">Flavoprotein</keyword>
<evidence type="ECO:0000256" key="13">
    <source>
        <dbReference type="ARBA" id="ARBA00071264"/>
    </source>
</evidence>
<gene>
    <name evidence="16" type="ORF">Ctma_0883</name>
</gene>
<evidence type="ECO:0000256" key="10">
    <source>
        <dbReference type="ARBA" id="ARBA00054727"/>
    </source>
</evidence>
<comment type="subcellular location">
    <subcellularLocation>
        <location evidence="2">Membrane</location>
        <topology evidence="2">Peripheral membrane protein</topology>
    </subcellularLocation>
</comment>
<dbReference type="Pfam" id="PF07992">
    <property type="entry name" value="Pyr_redox_2"/>
    <property type="match status" value="1"/>
</dbReference>